<dbReference type="Proteomes" id="UP000194139">
    <property type="component" value="Chromosome"/>
</dbReference>
<sequence>MYIPSAFRVDDLSAIHAALRDARLAQLVTAGPDGIVATPLPMLLETGEGGQGVLYGHMARANPQWKAPVNGDALAIFMGPDAYVSPSWYPGKQRDGKVVPTWNYLAIHVYGPVEYFDDADRLRKVVTALTARHEAGRPQPWAVSDAPADYIAAMLKGIVGVRLPIARIEAKRKMSQNRSEEDRAGVAAGLAASDDPLDRAAAALVPR</sequence>
<name>A0A1W6YXL6_9BORD</name>
<dbReference type="PIRSF" id="PIRSF010372">
    <property type="entry name" value="PaiB"/>
    <property type="match status" value="1"/>
</dbReference>
<dbReference type="PANTHER" id="PTHR35802:SF1">
    <property type="entry name" value="PROTEASE SYNTHASE AND SPORULATION PROTEIN PAI 2"/>
    <property type="match status" value="1"/>
</dbReference>
<keyword evidence="2" id="KW-1185">Reference proteome</keyword>
<dbReference type="RefSeq" id="WP_086059286.1">
    <property type="nucleotide sequence ID" value="NZ_CP021109.1"/>
</dbReference>
<dbReference type="EMBL" id="CP021109">
    <property type="protein sequence ID" value="ARP85827.1"/>
    <property type="molecule type" value="Genomic_DNA"/>
</dbReference>
<dbReference type="AlphaFoldDB" id="A0A1W6YXL6"/>
<dbReference type="PANTHER" id="PTHR35802">
    <property type="entry name" value="PROTEASE SYNTHASE AND SPORULATION PROTEIN PAI 2"/>
    <property type="match status" value="1"/>
</dbReference>
<dbReference type="OrthoDB" id="9794948at2"/>
<dbReference type="InterPro" id="IPR012349">
    <property type="entry name" value="Split_barrel_FMN-bd"/>
</dbReference>
<dbReference type="InterPro" id="IPR007396">
    <property type="entry name" value="TR_PAI2-type"/>
</dbReference>
<dbReference type="Gene3D" id="2.30.110.10">
    <property type="entry name" value="Electron Transport, Fmn-binding Protein, Chain A"/>
    <property type="match status" value="1"/>
</dbReference>
<dbReference type="Pfam" id="PF04299">
    <property type="entry name" value="FMN_bind_2"/>
    <property type="match status" value="1"/>
</dbReference>
<gene>
    <name evidence="1" type="ORF">CAL13_06110</name>
</gene>
<accession>A0A1W6YXL6</accession>
<evidence type="ECO:0000313" key="2">
    <source>
        <dbReference type="Proteomes" id="UP000194139"/>
    </source>
</evidence>
<proteinExistence type="predicted"/>
<dbReference type="SUPFAM" id="SSF50475">
    <property type="entry name" value="FMN-binding split barrel"/>
    <property type="match status" value="1"/>
</dbReference>
<organism evidence="1 2">
    <name type="scientific">Bordetella genomosp. 9</name>
    <dbReference type="NCBI Taxonomy" id="1416803"/>
    <lineage>
        <taxon>Bacteria</taxon>
        <taxon>Pseudomonadati</taxon>
        <taxon>Pseudomonadota</taxon>
        <taxon>Betaproteobacteria</taxon>
        <taxon>Burkholderiales</taxon>
        <taxon>Alcaligenaceae</taxon>
        <taxon>Bordetella</taxon>
    </lineage>
</organism>
<evidence type="ECO:0000313" key="1">
    <source>
        <dbReference type="EMBL" id="ARP85827.1"/>
    </source>
</evidence>
<reference evidence="1 2" key="1">
    <citation type="submission" date="2017-05" db="EMBL/GenBank/DDBJ databases">
        <title>Complete and WGS of Bordetella genogroups.</title>
        <authorList>
            <person name="Spilker T."/>
            <person name="LiPuma J."/>
        </authorList>
    </citation>
    <scope>NUCLEOTIDE SEQUENCE [LARGE SCALE GENOMIC DNA]</scope>
    <source>
        <strain evidence="1 2">AU17164</strain>
    </source>
</reference>
<protein>
    <submittedName>
        <fullName evidence="1">Transcriptional regulator</fullName>
    </submittedName>
</protein>